<name>A0ACB9NIZ6_BAUVA</name>
<dbReference type="EMBL" id="CM039431">
    <property type="protein sequence ID" value="KAI4335936.1"/>
    <property type="molecule type" value="Genomic_DNA"/>
</dbReference>
<comment type="caution">
    <text evidence="1">The sequence shown here is derived from an EMBL/GenBank/DDBJ whole genome shotgun (WGS) entry which is preliminary data.</text>
</comment>
<proteinExistence type="predicted"/>
<dbReference type="Proteomes" id="UP000828941">
    <property type="component" value="Chromosome 6"/>
</dbReference>
<evidence type="ECO:0000313" key="2">
    <source>
        <dbReference type="Proteomes" id="UP000828941"/>
    </source>
</evidence>
<keyword evidence="2" id="KW-1185">Reference proteome</keyword>
<protein>
    <submittedName>
        <fullName evidence="1">Uncharacterized protein</fullName>
    </submittedName>
</protein>
<reference evidence="1 2" key="1">
    <citation type="journal article" date="2022" name="DNA Res.">
        <title>Chromosomal-level genome assembly of the orchid tree Bauhinia variegata (Leguminosae; Cercidoideae) supports the allotetraploid origin hypothesis of Bauhinia.</title>
        <authorList>
            <person name="Zhong Y."/>
            <person name="Chen Y."/>
            <person name="Zheng D."/>
            <person name="Pang J."/>
            <person name="Liu Y."/>
            <person name="Luo S."/>
            <person name="Meng S."/>
            <person name="Qian L."/>
            <person name="Wei D."/>
            <person name="Dai S."/>
            <person name="Zhou R."/>
        </authorList>
    </citation>
    <scope>NUCLEOTIDE SEQUENCE [LARGE SCALE GENOMIC DNA]</scope>
    <source>
        <strain evidence="1">BV-YZ2020</strain>
    </source>
</reference>
<gene>
    <name evidence="1" type="ORF">L6164_014530</name>
</gene>
<sequence length="443" mass="49230">MSQCLVPNWNLKQQRLVEEGEEGSRSSHVHKQQNDPATAHLVPMSDYEVAELTWENGQLAMHGLSGLMPTAQAKPTWNRTSDTLESIIHQATRQYQKPKVDFTGQDHPPTIASTSTTIASSGGKRGESTNQVQTVPVMTRKRTRSDSKYCSERNFSPIVNVTEECEYPSVCASASATFCRDNDTTMMTWASLDSGRSLENKTLHEDSVCHCEQESRDKHDQDRDAKVEVSRSNSTRSNRSAAIHNQSERRRRDRINQKMKALQRLVPNSCKTDKASMLDEVIEYLKQLQAQIQMMSTVRNMPQMMMPLAMQQQLQMAMLAARMGSGLCLGMGMLGIDNHMRGSTASPVSLTPLNVQPMPLAHPPFVAATPFVVPLPAPLAKPDTASATTNASSVRPSDPYHAILAQSINLDLLNNMAAFYRQQMSPNNQAKTNPLQLYRSQGD</sequence>
<evidence type="ECO:0000313" key="1">
    <source>
        <dbReference type="EMBL" id="KAI4335936.1"/>
    </source>
</evidence>
<accession>A0ACB9NIZ6</accession>
<organism evidence="1 2">
    <name type="scientific">Bauhinia variegata</name>
    <name type="common">Purple orchid tree</name>
    <name type="synonym">Phanera variegata</name>
    <dbReference type="NCBI Taxonomy" id="167791"/>
    <lineage>
        <taxon>Eukaryota</taxon>
        <taxon>Viridiplantae</taxon>
        <taxon>Streptophyta</taxon>
        <taxon>Embryophyta</taxon>
        <taxon>Tracheophyta</taxon>
        <taxon>Spermatophyta</taxon>
        <taxon>Magnoliopsida</taxon>
        <taxon>eudicotyledons</taxon>
        <taxon>Gunneridae</taxon>
        <taxon>Pentapetalae</taxon>
        <taxon>rosids</taxon>
        <taxon>fabids</taxon>
        <taxon>Fabales</taxon>
        <taxon>Fabaceae</taxon>
        <taxon>Cercidoideae</taxon>
        <taxon>Cercideae</taxon>
        <taxon>Bauhiniinae</taxon>
        <taxon>Bauhinia</taxon>
    </lineage>
</organism>